<dbReference type="Proteomes" id="UP000466586">
    <property type="component" value="Unassembled WGS sequence"/>
</dbReference>
<dbReference type="AlphaFoldDB" id="A0A7K1YF85"/>
<dbReference type="RefSeq" id="WP_160845827.1">
    <property type="nucleotide sequence ID" value="NZ_WVHT01000009.1"/>
</dbReference>
<dbReference type="SUPFAM" id="SSF53335">
    <property type="entry name" value="S-adenosyl-L-methionine-dependent methyltransferases"/>
    <property type="match status" value="1"/>
</dbReference>
<comment type="caution">
    <text evidence="1">The sequence shown here is derived from an EMBL/GenBank/DDBJ whole genome shotgun (WGS) entry which is preliminary data.</text>
</comment>
<keyword evidence="1" id="KW-0808">Transferase</keyword>
<reference evidence="1 2" key="1">
    <citation type="submission" date="2019-11" db="EMBL/GenBank/DDBJ databases">
        <title>Pedobacter sp. HMF7647 Genome sequencing and assembly.</title>
        <authorList>
            <person name="Kang H."/>
            <person name="Kim H."/>
            <person name="Joh K."/>
        </authorList>
    </citation>
    <scope>NUCLEOTIDE SEQUENCE [LARGE SCALE GENOMIC DNA]</scope>
    <source>
        <strain evidence="1 2">HMF7647</strain>
    </source>
</reference>
<dbReference type="EMBL" id="WVHT01000009">
    <property type="protein sequence ID" value="MXV52649.1"/>
    <property type="molecule type" value="Genomic_DNA"/>
</dbReference>
<protein>
    <submittedName>
        <fullName evidence="1">Methyltransferase domain-containing protein</fullName>
    </submittedName>
</protein>
<evidence type="ECO:0000313" key="1">
    <source>
        <dbReference type="EMBL" id="MXV52649.1"/>
    </source>
</evidence>
<dbReference type="Gene3D" id="3.40.50.150">
    <property type="entry name" value="Vaccinia Virus protein VP39"/>
    <property type="match status" value="1"/>
</dbReference>
<keyword evidence="2" id="KW-1185">Reference proteome</keyword>
<dbReference type="GO" id="GO:0008168">
    <property type="term" value="F:methyltransferase activity"/>
    <property type="evidence" value="ECO:0007669"/>
    <property type="project" value="UniProtKB-KW"/>
</dbReference>
<gene>
    <name evidence="1" type="ORF">GS399_16870</name>
</gene>
<sequence length="189" mass="21459">MGKIKKPHLHPVEKSGSLENIFRYKLQNPQKILARYIKPGMTVLDFGCGPGFFTIAIAGLLKNSGKIIAADLQSGMLEQLRLKINATTFKDIIQVHQTQEHTLNLTGKVNFAVAFYSFHEVAYLDNIIDEIKSLLQPDGKIFIAEQRFHVPKSSFNAIVDKIKEYGFEITERPKVFFSRAVVMKLIEQH</sequence>
<dbReference type="GO" id="GO:0032259">
    <property type="term" value="P:methylation"/>
    <property type="evidence" value="ECO:0007669"/>
    <property type="project" value="UniProtKB-KW"/>
</dbReference>
<dbReference type="InterPro" id="IPR029063">
    <property type="entry name" value="SAM-dependent_MTases_sf"/>
</dbReference>
<keyword evidence="1" id="KW-0489">Methyltransferase</keyword>
<organism evidence="1 2">
    <name type="scientific">Hufsiella arboris</name>
    <dbReference type="NCBI Taxonomy" id="2695275"/>
    <lineage>
        <taxon>Bacteria</taxon>
        <taxon>Pseudomonadati</taxon>
        <taxon>Bacteroidota</taxon>
        <taxon>Sphingobacteriia</taxon>
        <taxon>Sphingobacteriales</taxon>
        <taxon>Sphingobacteriaceae</taxon>
        <taxon>Hufsiella</taxon>
    </lineage>
</organism>
<name>A0A7K1YF85_9SPHI</name>
<dbReference type="Pfam" id="PF13489">
    <property type="entry name" value="Methyltransf_23"/>
    <property type="match status" value="1"/>
</dbReference>
<dbReference type="PANTHER" id="PTHR43861:SF1">
    <property type="entry name" value="TRANS-ACONITATE 2-METHYLTRANSFERASE"/>
    <property type="match status" value="1"/>
</dbReference>
<dbReference type="PANTHER" id="PTHR43861">
    <property type="entry name" value="TRANS-ACONITATE 2-METHYLTRANSFERASE-RELATED"/>
    <property type="match status" value="1"/>
</dbReference>
<dbReference type="CDD" id="cd02440">
    <property type="entry name" value="AdoMet_MTases"/>
    <property type="match status" value="1"/>
</dbReference>
<evidence type="ECO:0000313" key="2">
    <source>
        <dbReference type="Proteomes" id="UP000466586"/>
    </source>
</evidence>
<accession>A0A7K1YF85</accession>
<proteinExistence type="predicted"/>